<dbReference type="SMART" id="SM00228">
    <property type="entry name" value="PDZ"/>
    <property type="match status" value="1"/>
</dbReference>
<feature type="region of interest" description="Disordered" evidence="1">
    <location>
        <begin position="107"/>
        <end position="127"/>
    </location>
</feature>
<dbReference type="GO" id="GO:0004176">
    <property type="term" value="F:ATP-dependent peptidase activity"/>
    <property type="evidence" value="ECO:0007669"/>
    <property type="project" value="InterPro"/>
</dbReference>
<keyword evidence="2" id="KW-0472">Membrane</keyword>
<organism evidence="4">
    <name type="scientific">uncultured Quadrisphaera sp</name>
    <dbReference type="NCBI Taxonomy" id="904978"/>
    <lineage>
        <taxon>Bacteria</taxon>
        <taxon>Bacillati</taxon>
        <taxon>Actinomycetota</taxon>
        <taxon>Actinomycetes</taxon>
        <taxon>Kineosporiales</taxon>
        <taxon>Kineosporiaceae</taxon>
        <taxon>Quadrisphaera</taxon>
        <taxon>environmental samples</taxon>
    </lineage>
</organism>
<feature type="non-terminal residue" evidence="4">
    <location>
        <position position="1"/>
    </location>
</feature>
<dbReference type="PANTHER" id="PTHR10046">
    <property type="entry name" value="ATP DEPENDENT LON PROTEASE FAMILY MEMBER"/>
    <property type="match status" value="1"/>
</dbReference>
<evidence type="ECO:0000256" key="1">
    <source>
        <dbReference type="SAM" id="MobiDB-lite"/>
    </source>
</evidence>
<evidence type="ECO:0000259" key="3">
    <source>
        <dbReference type="PROSITE" id="PS50106"/>
    </source>
</evidence>
<gene>
    <name evidence="4" type="ORF">AVDCRST_MAG35-2473</name>
</gene>
<dbReference type="SUPFAM" id="SSF50156">
    <property type="entry name" value="PDZ domain-like"/>
    <property type="match status" value="1"/>
</dbReference>
<dbReference type="Pfam" id="PF05362">
    <property type="entry name" value="Lon_C"/>
    <property type="match status" value="1"/>
</dbReference>
<dbReference type="Gene3D" id="3.30.230.10">
    <property type="match status" value="1"/>
</dbReference>
<feature type="domain" description="PDZ" evidence="3">
    <location>
        <begin position="122"/>
        <end position="202"/>
    </location>
</feature>
<dbReference type="InterPro" id="IPR014721">
    <property type="entry name" value="Ribsml_uS5_D2-typ_fold_subgr"/>
</dbReference>
<dbReference type="InterPro" id="IPR008269">
    <property type="entry name" value="Lon_proteolytic"/>
</dbReference>
<sequence>DSGSPAARSAAAWVGAVGAALLAAALTLLPVPFVVEQPGPVYDTLGEVDGTPLITVEGAPTYPTTGSLDLTTVRVSGGPGGSVDLLAVLVAWLHPDRSALLAEQVYPPGTSAEEERRRDTRDMTASQDSATVAALTELGYRVPTTLTVVGAAPGSPADGLLLEGDVVQAVDGAPAPDLTALRAALDVVGAGRSVTVTVLRDAEPVEVPVRTALGDEGQVQLGISVDVDYADDDLPVQVAIEVDRVGGPSAGLLFALGIVDLLTEGPMTGGLEVAGTGTIATTGEVGGIGGVAQKMAAADDAGADLFLAPEANCDEVVGHVPEGLRVVSVATLAEARDAVEAAGRGEAEGLPECRP</sequence>
<dbReference type="InterPro" id="IPR020568">
    <property type="entry name" value="Ribosomal_Su5_D2-typ_SF"/>
</dbReference>
<dbReference type="Pfam" id="PF13180">
    <property type="entry name" value="PDZ_2"/>
    <property type="match status" value="1"/>
</dbReference>
<dbReference type="GO" id="GO:0006508">
    <property type="term" value="P:proteolysis"/>
    <property type="evidence" value="ECO:0007669"/>
    <property type="project" value="UniProtKB-KW"/>
</dbReference>
<dbReference type="GO" id="GO:0004252">
    <property type="term" value="F:serine-type endopeptidase activity"/>
    <property type="evidence" value="ECO:0007669"/>
    <property type="project" value="InterPro"/>
</dbReference>
<protein>
    <submittedName>
        <fullName evidence="4">Lon-like protease with PDZ domain</fullName>
    </submittedName>
</protein>
<evidence type="ECO:0000313" key="4">
    <source>
        <dbReference type="EMBL" id="CAA9429064.1"/>
    </source>
</evidence>
<keyword evidence="4" id="KW-0378">Hydrolase</keyword>
<dbReference type="EMBL" id="CADCUY010000500">
    <property type="protein sequence ID" value="CAA9429064.1"/>
    <property type="molecule type" value="Genomic_DNA"/>
</dbReference>
<dbReference type="InterPro" id="IPR027065">
    <property type="entry name" value="Lon_Prtase"/>
</dbReference>
<feature type="compositionally biased region" description="Basic and acidic residues" evidence="1">
    <location>
        <begin position="113"/>
        <end position="122"/>
    </location>
</feature>
<dbReference type="InterPro" id="IPR001478">
    <property type="entry name" value="PDZ"/>
</dbReference>
<dbReference type="AlphaFoldDB" id="A0A6J4PXY1"/>
<dbReference type="GO" id="GO:0005524">
    <property type="term" value="F:ATP binding"/>
    <property type="evidence" value="ECO:0007669"/>
    <property type="project" value="InterPro"/>
</dbReference>
<name>A0A6J4PXY1_9ACTN</name>
<dbReference type="PROSITE" id="PS50106">
    <property type="entry name" value="PDZ"/>
    <property type="match status" value="1"/>
</dbReference>
<keyword evidence="4" id="KW-0645">Protease</keyword>
<keyword evidence="2" id="KW-0812">Transmembrane</keyword>
<evidence type="ECO:0000256" key="2">
    <source>
        <dbReference type="SAM" id="Phobius"/>
    </source>
</evidence>
<dbReference type="SUPFAM" id="SSF54211">
    <property type="entry name" value="Ribosomal protein S5 domain 2-like"/>
    <property type="match status" value="1"/>
</dbReference>
<reference evidence="4" key="1">
    <citation type="submission" date="2020-02" db="EMBL/GenBank/DDBJ databases">
        <authorList>
            <person name="Meier V. D."/>
        </authorList>
    </citation>
    <scope>NUCLEOTIDE SEQUENCE</scope>
    <source>
        <strain evidence="4">AVDCRST_MAG35</strain>
    </source>
</reference>
<feature type="transmembrane region" description="Helical" evidence="2">
    <location>
        <begin position="12"/>
        <end position="35"/>
    </location>
</feature>
<keyword evidence="2" id="KW-1133">Transmembrane helix</keyword>
<proteinExistence type="predicted"/>
<dbReference type="GO" id="GO:0030163">
    <property type="term" value="P:protein catabolic process"/>
    <property type="evidence" value="ECO:0007669"/>
    <property type="project" value="InterPro"/>
</dbReference>
<dbReference type="InterPro" id="IPR036034">
    <property type="entry name" value="PDZ_sf"/>
</dbReference>
<accession>A0A6J4PXY1</accession>
<dbReference type="Gene3D" id="2.30.42.10">
    <property type="match status" value="1"/>
</dbReference>